<dbReference type="GO" id="GO:0000055">
    <property type="term" value="P:ribosomal large subunit export from nucleus"/>
    <property type="evidence" value="ECO:0007669"/>
    <property type="project" value="TreeGrafter"/>
</dbReference>
<dbReference type="EMBL" id="QUQM01000002">
    <property type="protein sequence ID" value="KAA8652723.1"/>
    <property type="molecule type" value="Genomic_DNA"/>
</dbReference>
<feature type="compositionally biased region" description="Basic residues" evidence="7">
    <location>
        <begin position="57"/>
        <end position="73"/>
    </location>
</feature>
<comment type="caution">
    <text evidence="9">The sequence shown here is derived from an EMBL/GenBank/DDBJ whole genome shotgun (WGS) entry which is preliminary data.</text>
</comment>
<proteinExistence type="predicted"/>
<dbReference type="AlphaFoldDB" id="A0A4V3UPE2"/>
<evidence type="ECO:0000313" key="11">
    <source>
        <dbReference type="Proteomes" id="UP000324241"/>
    </source>
</evidence>
<name>A0A4V3UPE2_9EURO</name>
<dbReference type="Proteomes" id="UP000324241">
    <property type="component" value="Unassembled WGS sequence"/>
</dbReference>
<evidence type="ECO:0000256" key="2">
    <source>
        <dbReference type="ARBA" id="ARBA00004496"/>
    </source>
</evidence>
<comment type="subcellular location">
    <subcellularLocation>
        <location evidence="2">Cytoplasm</location>
    </subcellularLocation>
    <subcellularLocation>
        <location evidence="1">Nucleus</location>
    </subcellularLocation>
</comment>
<dbReference type="Proteomes" id="UP000308092">
    <property type="component" value="Unassembled WGS sequence"/>
</dbReference>
<dbReference type="VEuPathDB" id="FungiDB:EYZ11_005696"/>
<evidence type="ECO:0000256" key="3">
    <source>
        <dbReference type="ARBA" id="ARBA00022448"/>
    </source>
</evidence>
<dbReference type="GeneID" id="54324330"/>
<protein>
    <recommendedName>
        <fullName evidence="12">Alb1-domain-containing protein</fullName>
    </recommendedName>
</protein>
<evidence type="ECO:0000256" key="6">
    <source>
        <dbReference type="ARBA" id="ARBA00023242"/>
    </source>
</evidence>
<evidence type="ECO:0000256" key="4">
    <source>
        <dbReference type="ARBA" id="ARBA00022490"/>
    </source>
</evidence>
<dbReference type="Pfam" id="PF09135">
    <property type="entry name" value="Alb1"/>
    <property type="match status" value="1"/>
</dbReference>
<dbReference type="InterPro" id="IPR022784">
    <property type="entry name" value="Ribosome_bgen_Alb1"/>
</dbReference>
<dbReference type="OrthoDB" id="5304887at2759"/>
<evidence type="ECO:0000313" key="10">
    <source>
        <dbReference type="Proteomes" id="UP000308092"/>
    </source>
</evidence>
<feature type="compositionally biased region" description="Acidic residues" evidence="7">
    <location>
        <begin position="123"/>
        <end position="135"/>
    </location>
</feature>
<keyword evidence="5" id="KW-0690">Ribosome biogenesis</keyword>
<evidence type="ECO:0000313" key="8">
    <source>
        <dbReference type="EMBL" id="KAA8652723.1"/>
    </source>
</evidence>
<dbReference type="PANTHER" id="PTHR28280:SF1">
    <property type="entry name" value="SHUTTLING PRE-60S FACTOR ECM1"/>
    <property type="match status" value="1"/>
</dbReference>
<keyword evidence="6" id="KW-0539">Nucleus</keyword>
<reference evidence="8 11" key="2">
    <citation type="submission" date="2019-08" db="EMBL/GenBank/DDBJ databases">
        <title>The genome sequence of a newly discovered highly antifungal drug resistant Aspergillus species, Aspergillus tanneri NIH 1004.</title>
        <authorList>
            <person name="Mounaud S."/>
            <person name="Singh I."/>
            <person name="Joardar V."/>
            <person name="Pakala S."/>
            <person name="Pakala S."/>
            <person name="Venepally P."/>
            <person name="Chung J.K."/>
            <person name="Losada L."/>
            <person name="Nierman W.C."/>
        </authorList>
    </citation>
    <scope>NUCLEOTIDE SEQUENCE [LARGE SCALE GENOMIC DNA]</scope>
    <source>
        <strain evidence="8 11">NIH1004</strain>
    </source>
</reference>
<dbReference type="EMBL" id="SOSA01000187">
    <property type="protein sequence ID" value="THC94824.1"/>
    <property type="molecule type" value="Genomic_DNA"/>
</dbReference>
<organism evidence="9 10">
    <name type="scientific">Aspergillus tanneri</name>
    <dbReference type="NCBI Taxonomy" id="1220188"/>
    <lineage>
        <taxon>Eukaryota</taxon>
        <taxon>Fungi</taxon>
        <taxon>Dikarya</taxon>
        <taxon>Ascomycota</taxon>
        <taxon>Pezizomycotina</taxon>
        <taxon>Eurotiomycetes</taxon>
        <taxon>Eurotiomycetidae</taxon>
        <taxon>Eurotiales</taxon>
        <taxon>Aspergillaceae</taxon>
        <taxon>Aspergillus</taxon>
        <taxon>Aspergillus subgen. Circumdati</taxon>
    </lineage>
</organism>
<dbReference type="GO" id="GO:0005737">
    <property type="term" value="C:cytoplasm"/>
    <property type="evidence" value="ECO:0007669"/>
    <property type="project" value="UniProtKB-SubCell"/>
</dbReference>
<keyword evidence="10" id="KW-1185">Reference proteome</keyword>
<dbReference type="InterPro" id="IPR053278">
    <property type="entry name" value="Pre-60S_factor_ECM1"/>
</dbReference>
<reference evidence="9 10" key="1">
    <citation type="submission" date="2019-03" db="EMBL/GenBank/DDBJ databases">
        <title>The genome sequence of a newly discovered highly antifungal drug resistant Aspergillus species, Aspergillus tanneri NIH 1004.</title>
        <authorList>
            <person name="Mounaud S."/>
            <person name="Singh I."/>
            <person name="Joardar V."/>
            <person name="Pakala S."/>
            <person name="Pakala S."/>
            <person name="Venepally P."/>
            <person name="Hoover J."/>
            <person name="Nierman W."/>
            <person name="Chung J."/>
            <person name="Losada L."/>
        </authorList>
    </citation>
    <scope>NUCLEOTIDE SEQUENCE [LARGE SCALE GENOMIC DNA]</scope>
    <source>
        <strain evidence="9 10">NIH1004</strain>
    </source>
</reference>
<evidence type="ECO:0000256" key="7">
    <source>
        <dbReference type="SAM" id="MobiDB-lite"/>
    </source>
</evidence>
<evidence type="ECO:0000313" key="9">
    <source>
        <dbReference type="EMBL" id="THC94824.1"/>
    </source>
</evidence>
<feature type="region of interest" description="Disordered" evidence="7">
    <location>
        <begin position="1"/>
        <end position="77"/>
    </location>
</feature>
<accession>A0A4V3UPE2</accession>
<evidence type="ECO:0000256" key="1">
    <source>
        <dbReference type="ARBA" id="ARBA00004123"/>
    </source>
</evidence>
<gene>
    <name evidence="8" type="ORF">ATNIH1004_001628</name>
    <name evidence="9" type="ORF">EYZ11_005696</name>
</gene>
<evidence type="ECO:0008006" key="12">
    <source>
        <dbReference type="Google" id="ProtNLM"/>
    </source>
</evidence>
<feature type="compositionally biased region" description="Polar residues" evidence="7">
    <location>
        <begin position="28"/>
        <end position="41"/>
    </location>
</feature>
<keyword evidence="4" id="KW-0963">Cytoplasm</keyword>
<dbReference type="GO" id="GO:0030687">
    <property type="term" value="C:preribosome, large subunit precursor"/>
    <property type="evidence" value="ECO:0007669"/>
    <property type="project" value="TreeGrafter"/>
</dbReference>
<evidence type="ECO:0000256" key="5">
    <source>
        <dbReference type="ARBA" id="ARBA00022517"/>
    </source>
</evidence>
<dbReference type="PANTHER" id="PTHR28280">
    <property type="entry name" value="SHUTTLING PRE-60S FACTOR ECM1"/>
    <property type="match status" value="1"/>
</dbReference>
<sequence length="172" mass="19103">MAKARSTQSKHSRAARRAASPSLDVDKSLTSLPRAQETALQRDSILSDRVNSGVTKKQSKPKTKSRSQLRKQQKGIERAEIVLDQLEKKVSRSVGRAKTVKARRAEWEDLNRKSSVSKFQALDDTEGNDGDDAMIDDSRAPAKAKPKQRQEIVVQNPVVDEPKGIDVDDDIT</sequence>
<dbReference type="RefSeq" id="XP_033432084.1">
    <property type="nucleotide sequence ID" value="XM_033566327.1"/>
</dbReference>
<dbReference type="GO" id="GO:0005730">
    <property type="term" value="C:nucleolus"/>
    <property type="evidence" value="ECO:0007669"/>
    <property type="project" value="TreeGrafter"/>
</dbReference>
<keyword evidence="3" id="KW-0813">Transport</keyword>
<feature type="region of interest" description="Disordered" evidence="7">
    <location>
        <begin position="108"/>
        <end position="172"/>
    </location>
</feature>